<name>A0AAN9MWP2_CANGL</name>
<dbReference type="EMBL" id="JAYMYQ010000001">
    <property type="protein sequence ID" value="KAK7362052.1"/>
    <property type="molecule type" value="Genomic_DNA"/>
</dbReference>
<evidence type="ECO:0000313" key="1">
    <source>
        <dbReference type="EMBL" id="KAK7362052.1"/>
    </source>
</evidence>
<proteinExistence type="predicted"/>
<evidence type="ECO:0000313" key="2">
    <source>
        <dbReference type="Proteomes" id="UP001367508"/>
    </source>
</evidence>
<organism evidence="1 2">
    <name type="scientific">Canavalia gladiata</name>
    <name type="common">Sword bean</name>
    <name type="synonym">Dolichos gladiatus</name>
    <dbReference type="NCBI Taxonomy" id="3824"/>
    <lineage>
        <taxon>Eukaryota</taxon>
        <taxon>Viridiplantae</taxon>
        <taxon>Streptophyta</taxon>
        <taxon>Embryophyta</taxon>
        <taxon>Tracheophyta</taxon>
        <taxon>Spermatophyta</taxon>
        <taxon>Magnoliopsida</taxon>
        <taxon>eudicotyledons</taxon>
        <taxon>Gunneridae</taxon>
        <taxon>Pentapetalae</taxon>
        <taxon>rosids</taxon>
        <taxon>fabids</taxon>
        <taxon>Fabales</taxon>
        <taxon>Fabaceae</taxon>
        <taxon>Papilionoideae</taxon>
        <taxon>50 kb inversion clade</taxon>
        <taxon>NPAAA clade</taxon>
        <taxon>indigoferoid/millettioid clade</taxon>
        <taxon>Phaseoleae</taxon>
        <taxon>Canavalia</taxon>
    </lineage>
</organism>
<accession>A0AAN9MWP2</accession>
<gene>
    <name evidence="1" type="ORF">VNO77_04152</name>
</gene>
<reference evidence="1 2" key="1">
    <citation type="submission" date="2024-01" db="EMBL/GenBank/DDBJ databases">
        <title>The genomes of 5 underutilized Papilionoideae crops provide insights into root nodulation and disease resistanc.</title>
        <authorList>
            <person name="Jiang F."/>
        </authorList>
    </citation>
    <scope>NUCLEOTIDE SEQUENCE [LARGE SCALE GENOMIC DNA]</scope>
    <source>
        <strain evidence="1">LVBAO_FW01</strain>
        <tissue evidence="1">Leaves</tissue>
    </source>
</reference>
<sequence length="131" mass="15133">MENCDVIAVVLEIVQPGLKRVLHPLSGYARQNQPRSMALITSIWNFGRNSPSWMVQRMIFEVLVGRLQIMHQPHVTDACDVQSMNLLTWPCMSMERKSPNLSLVSKKITAIDLKFRSRISQFLHDTGRRRE</sequence>
<protein>
    <submittedName>
        <fullName evidence="1">Uncharacterized protein</fullName>
    </submittedName>
</protein>
<dbReference type="Proteomes" id="UP001367508">
    <property type="component" value="Unassembled WGS sequence"/>
</dbReference>
<dbReference type="AlphaFoldDB" id="A0AAN9MWP2"/>
<keyword evidence="2" id="KW-1185">Reference proteome</keyword>
<comment type="caution">
    <text evidence="1">The sequence shown here is derived from an EMBL/GenBank/DDBJ whole genome shotgun (WGS) entry which is preliminary data.</text>
</comment>